<protein>
    <submittedName>
        <fullName evidence="3">Uncharacterized protein</fullName>
    </submittedName>
</protein>
<evidence type="ECO:0000313" key="3">
    <source>
        <dbReference type="EMBL" id="KAL3880309.1"/>
    </source>
</evidence>
<dbReference type="EMBL" id="JBJQND010000004">
    <property type="protein sequence ID" value="KAL3880309.1"/>
    <property type="molecule type" value="Genomic_DNA"/>
</dbReference>
<reference evidence="3 4" key="1">
    <citation type="submission" date="2024-11" db="EMBL/GenBank/DDBJ databases">
        <title>Chromosome-level genome assembly of the freshwater bivalve Anodonta woodiana.</title>
        <authorList>
            <person name="Chen X."/>
        </authorList>
    </citation>
    <scope>NUCLEOTIDE SEQUENCE [LARGE SCALE GENOMIC DNA]</scope>
    <source>
        <strain evidence="3">MN2024</strain>
        <tissue evidence="3">Gills</tissue>
    </source>
</reference>
<organism evidence="3 4">
    <name type="scientific">Sinanodonta woodiana</name>
    <name type="common">Chinese pond mussel</name>
    <name type="synonym">Anodonta woodiana</name>
    <dbReference type="NCBI Taxonomy" id="1069815"/>
    <lineage>
        <taxon>Eukaryota</taxon>
        <taxon>Metazoa</taxon>
        <taxon>Spiralia</taxon>
        <taxon>Lophotrochozoa</taxon>
        <taxon>Mollusca</taxon>
        <taxon>Bivalvia</taxon>
        <taxon>Autobranchia</taxon>
        <taxon>Heteroconchia</taxon>
        <taxon>Palaeoheterodonta</taxon>
        <taxon>Unionida</taxon>
        <taxon>Unionoidea</taxon>
        <taxon>Unionidae</taxon>
        <taxon>Unioninae</taxon>
        <taxon>Sinanodonta</taxon>
    </lineage>
</organism>
<feature type="region of interest" description="Disordered" evidence="1">
    <location>
        <begin position="154"/>
        <end position="176"/>
    </location>
</feature>
<name>A0ABD3X237_SINWO</name>
<keyword evidence="2" id="KW-0812">Transmembrane</keyword>
<evidence type="ECO:0000256" key="1">
    <source>
        <dbReference type="SAM" id="MobiDB-lite"/>
    </source>
</evidence>
<feature type="transmembrane region" description="Helical" evidence="2">
    <location>
        <begin position="717"/>
        <end position="739"/>
    </location>
</feature>
<keyword evidence="2" id="KW-1133">Transmembrane helix</keyword>
<evidence type="ECO:0000313" key="4">
    <source>
        <dbReference type="Proteomes" id="UP001634394"/>
    </source>
</evidence>
<gene>
    <name evidence="3" type="ORF">ACJMK2_032557</name>
</gene>
<feature type="compositionally biased region" description="Polar residues" evidence="1">
    <location>
        <begin position="444"/>
        <end position="454"/>
    </location>
</feature>
<feature type="compositionally biased region" description="Polar residues" evidence="1">
    <location>
        <begin position="923"/>
        <end position="932"/>
    </location>
</feature>
<feature type="region of interest" description="Disordered" evidence="1">
    <location>
        <begin position="535"/>
        <end position="562"/>
    </location>
</feature>
<keyword evidence="4" id="KW-1185">Reference proteome</keyword>
<feature type="compositionally biased region" description="Low complexity" evidence="1">
    <location>
        <begin position="455"/>
        <end position="483"/>
    </location>
</feature>
<sequence>MDRLRIPPLTARLGYLVIAVLLIRTTFTESNQSAAQTVTESDQSAAQTVTESVIPISSTHVSFGTSSELDLLEDKSVTRIRNTTQKPIVSTSHEVSPLHGSTILSILPSVDKITKTTHLDAPSSPVLTSVVMQSSSHMIDNVYTDTGRTVYVKTSTESPSNTTTVSSPRMNSSITHGSVPEFQERSTSFGIMSTMTRIESFASYSVRQESEMAKSTLRFSPETGPENTNTEFSVDRHNLATGLYETQSQTSKASDITETNEFIGERIIRPSIISVLGSSFTATSFVPTEKASSISSSSSSSYSSFATTTVSTQTLDEPGGQDSHGDMGISSISTEVITEVKTNPQLHSSLEQKVGTYLGLDENTVISTSQAQIRSTPISNHEHDIAPVSSVDVDTRPAELFSPYTSLQPSPTVYAVNKYATTTAVTLPPIEERNDEQHLINEVSRPSTQTQNRPSNETITDSSTSISGSKDSSSRSSIPLDTSHPYRNQTRLTTPKKKVLPTSAGAALTSSLADHSRTNAEFALTTGVITSQSGLIPADERETDRTASSVQQVDRLPHLTHEETVNQPCASIGTWKTTSDELESTSTDSLLNPLKYDLRFAITFQGDCEAMMDDSKSQLQFWESIIYFICNTLNLPDNTVQPEDINCPPLRVYFTLKQISRTDAFEVLNNTISNNSFQVQILADSVPIIYKSQFIQRLEPTSDRPDRSVTTLERLDIIIISIAAVLFFVLLVACSCICCREIYKRKHVQSFQLKETPHVSVKVEDYTLTRIPRTKVNYTDSHVLTKEDLGVNHQQIESKSKENGDHHLNVSGSTADIDTYQNESDLTVKGDHAQNESSSNINLDPCLDESKLKDTGNCHHQNESGSKVCEDPVEGKGNKINQDSIRIKFSSHADGIVIGVTCSPPQISKVTKPLSDCLAPTEKNLSGQSSESLIEKSEGEEGMSNPNCRVDDERYAGHTSPEEDEELL</sequence>
<dbReference type="AlphaFoldDB" id="A0ABD3X237"/>
<proteinExistence type="predicted"/>
<evidence type="ECO:0000256" key="2">
    <source>
        <dbReference type="SAM" id="Phobius"/>
    </source>
</evidence>
<comment type="caution">
    <text evidence="3">The sequence shown here is derived from an EMBL/GenBank/DDBJ whole genome shotgun (WGS) entry which is preliminary data.</text>
</comment>
<feature type="region of interest" description="Disordered" evidence="1">
    <location>
        <begin position="919"/>
        <end position="968"/>
    </location>
</feature>
<feature type="region of interest" description="Disordered" evidence="1">
    <location>
        <begin position="442"/>
        <end position="502"/>
    </location>
</feature>
<accession>A0ABD3X237</accession>
<keyword evidence="2" id="KW-0472">Membrane</keyword>
<dbReference type="Proteomes" id="UP001634394">
    <property type="component" value="Unassembled WGS sequence"/>
</dbReference>